<dbReference type="Proteomes" id="UP001190700">
    <property type="component" value="Unassembled WGS sequence"/>
</dbReference>
<comment type="caution">
    <text evidence="1">The sequence shown here is derived from an EMBL/GenBank/DDBJ whole genome shotgun (WGS) entry which is preliminary data.</text>
</comment>
<dbReference type="EMBL" id="LGRX02000295">
    <property type="protein sequence ID" value="KAK3288953.1"/>
    <property type="molecule type" value="Genomic_DNA"/>
</dbReference>
<gene>
    <name evidence="1" type="ORF">CYMTET_3593</name>
</gene>
<accession>A0AAE0H2Y4</accession>
<name>A0AAE0H2Y4_9CHLO</name>
<evidence type="ECO:0000313" key="1">
    <source>
        <dbReference type="EMBL" id="KAK3288953.1"/>
    </source>
</evidence>
<evidence type="ECO:0000313" key="2">
    <source>
        <dbReference type="Proteomes" id="UP001190700"/>
    </source>
</evidence>
<protein>
    <submittedName>
        <fullName evidence="1">Uncharacterized protein</fullName>
    </submittedName>
</protein>
<reference evidence="1 2" key="1">
    <citation type="journal article" date="2015" name="Genome Biol. Evol.">
        <title>Comparative Genomics of a Bacterivorous Green Alga Reveals Evolutionary Causalities and Consequences of Phago-Mixotrophic Mode of Nutrition.</title>
        <authorList>
            <person name="Burns J.A."/>
            <person name="Paasch A."/>
            <person name="Narechania A."/>
            <person name="Kim E."/>
        </authorList>
    </citation>
    <scope>NUCLEOTIDE SEQUENCE [LARGE SCALE GENOMIC DNA]</scope>
    <source>
        <strain evidence="1 2">PLY_AMNH</strain>
    </source>
</reference>
<dbReference type="Gene3D" id="3.40.50.1010">
    <property type="entry name" value="5'-nuclease"/>
    <property type="match status" value="1"/>
</dbReference>
<keyword evidence="2" id="KW-1185">Reference proteome</keyword>
<sequence length="225" mass="24057">MSGETGWVKCNNHVGHKFRRRSGSLVPVIEECYLRDDISCGSGVCTICAHRTLTLPADADHYVVPDVGHLMKFSEVFDLSEAQNAVLLASVVKQVYAQGGMTRAAGRVRALLADPRHRCHFFDDLHCRSAASAALQATAGSRVEAVARWYHEHLQGRIPVVALCDAPGSRAGSSQADWPLAGGVHVMCAEEYFPQACQATPTALALYTSLAAELPDTGGPSPGDT</sequence>
<dbReference type="AlphaFoldDB" id="A0AAE0H2Y4"/>
<organism evidence="1 2">
    <name type="scientific">Cymbomonas tetramitiformis</name>
    <dbReference type="NCBI Taxonomy" id="36881"/>
    <lineage>
        <taxon>Eukaryota</taxon>
        <taxon>Viridiplantae</taxon>
        <taxon>Chlorophyta</taxon>
        <taxon>Pyramimonadophyceae</taxon>
        <taxon>Pyramimonadales</taxon>
        <taxon>Pyramimonadaceae</taxon>
        <taxon>Cymbomonas</taxon>
    </lineage>
</organism>
<proteinExistence type="predicted"/>
<feature type="non-terminal residue" evidence="1">
    <location>
        <position position="225"/>
    </location>
</feature>